<reference evidence="2 3" key="2">
    <citation type="submission" date="2012-02" db="EMBL/GenBank/DDBJ databases">
        <title>Improved High-Quality Draft sequence of Desulfobacter postgatei 2ac9.</title>
        <authorList>
            <consortium name="US DOE Joint Genome Institute"/>
            <person name="Lucas S."/>
            <person name="Han J."/>
            <person name="Lapidus A."/>
            <person name="Cheng J.-F."/>
            <person name="Goodwin L."/>
            <person name="Pitluck S."/>
            <person name="Peters L."/>
            <person name="Ovchinnikova G."/>
            <person name="Held B."/>
            <person name="Detter J.C."/>
            <person name="Han C."/>
            <person name="Tapia R."/>
            <person name="Land M."/>
            <person name="Hauser L."/>
            <person name="Kyrpides N."/>
            <person name="Ivanova N."/>
            <person name="Pagani I."/>
            <person name="Orellana R."/>
            <person name="Lovley D."/>
            <person name="Woyke T."/>
        </authorList>
    </citation>
    <scope>NUCLEOTIDE SEQUENCE [LARGE SCALE GENOMIC DNA]</scope>
    <source>
        <strain evidence="2 3">2ac9</strain>
    </source>
</reference>
<dbReference type="STRING" id="879212.DespoDRAFT_02236"/>
<protein>
    <submittedName>
        <fullName evidence="2">Uncharacterized protein</fullName>
    </submittedName>
</protein>
<keyword evidence="3" id="KW-1185">Reference proteome</keyword>
<feature type="region of interest" description="Disordered" evidence="1">
    <location>
        <begin position="37"/>
        <end position="65"/>
    </location>
</feature>
<dbReference type="AlphaFoldDB" id="I5B3P9"/>
<dbReference type="EMBL" id="CM001488">
    <property type="protein sequence ID" value="EIM64112.1"/>
    <property type="molecule type" value="Genomic_DNA"/>
</dbReference>
<reference evidence="2 3" key="1">
    <citation type="submission" date="2011-09" db="EMBL/GenBank/DDBJ databases">
        <authorList>
            <consortium name="US DOE Joint Genome Institute (JGI-PGF)"/>
            <person name="Lucas S."/>
            <person name="Han J."/>
            <person name="Lapidus A."/>
            <person name="Cheng J.-F."/>
            <person name="Goodwin L."/>
            <person name="Pitluck S."/>
            <person name="Peters L."/>
            <person name="Land M.L."/>
            <person name="Hauser L."/>
            <person name="Orellana R."/>
            <person name="Lovley D."/>
            <person name="Woyke T.J."/>
        </authorList>
    </citation>
    <scope>NUCLEOTIDE SEQUENCE [LARGE SCALE GENOMIC DNA]</scope>
    <source>
        <strain evidence="2 3">2ac9</strain>
    </source>
</reference>
<proteinExistence type="predicted"/>
<dbReference type="Proteomes" id="UP000005778">
    <property type="component" value="Chromosome"/>
</dbReference>
<gene>
    <name evidence="2" type="ORF">DespoDRAFT_02236</name>
</gene>
<dbReference type="HOGENOM" id="CLU_2315735_0_0_7"/>
<evidence type="ECO:0000313" key="3">
    <source>
        <dbReference type="Proteomes" id="UP000005778"/>
    </source>
</evidence>
<accession>I5B3P9</accession>
<sequence length="99" mass="10875">MKYGQQSKRIKILAHVAFRCLTAGAAEFRRGRVVDPGLHVPDPSVEPGRKRHGTPEHGGQQGFGGMGAEDLAFKPGINNVILVFLPYGFDLSRISKYRV</sequence>
<name>I5B3P9_9BACT</name>
<evidence type="ECO:0000256" key="1">
    <source>
        <dbReference type="SAM" id="MobiDB-lite"/>
    </source>
</evidence>
<dbReference type="RefSeq" id="WP_004073567.1">
    <property type="nucleotide sequence ID" value="NZ_CM001488.1"/>
</dbReference>
<organism evidence="2 3">
    <name type="scientific">Desulfobacter postgatei 2ac9</name>
    <dbReference type="NCBI Taxonomy" id="879212"/>
    <lineage>
        <taxon>Bacteria</taxon>
        <taxon>Pseudomonadati</taxon>
        <taxon>Thermodesulfobacteriota</taxon>
        <taxon>Desulfobacteria</taxon>
        <taxon>Desulfobacterales</taxon>
        <taxon>Desulfobacteraceae</taxon>
        <taxon>Desulfobacter</taxon>
    </lineage>
</organism>
<evidence type="ECO:0000313" key="2">
    <source>
        <dbReference type="EMBL" id="EIM64112.1"/>
    </source>
</evidence>